<dbReference type="PANTHER" id="PTHR23001:SF3">
    <property type="entry name" value="EUKARYOTIC TRANSLATION INITIATION FACTOR 2 SUBUNIT 2"/>
    <property type="match status" value="1"/>
</dbReference>
<keyword evidence="6 9" id="KW-0648">Protein biosynthesis</keyword>
<evidence type="ECO:0000256" key="1">
    <source>
        <dbReference type="ARBA" id="ARBA00003323"/>
    </source>
</evidence>
<dbReference type="SUPFAM" id="SSF100966">
    <property type="entry name" value="Translation initiation factor 2 beta, aIF2beta, N-terminal domain"/>
    <property type="match status" value="1"/>
</dbReference>
<dbReference type="InterPro" id="IPR016189">
    <property type="entry name" value="Transl_init_fac_IF2/IF5_N"/>
</dbReference>
<organism evidence="11 12">
    <name type="scientific">Conexivisphaera calida</name>
    <dbReference type="NCBI Taxonomy" id="1874277"/>
    <lineage>
        <taxon>Archaea</taxon>
        <taxon>Nitrososphaerota</taxon>
        <taxon>Conexivisphaeria</taxon>
        <taxon>Conexivisphaerales</taxon>
        <taxon>Conexivisphaeraceae</taxon>
        <taxon>Conexivisphaera</taxon>
    </lineage>
</organism>
<dbReference type="RefSeq" id="WP_174447942.1">
    <property type="nucleotide sequence ID" value="NZ_AP018732.1"/>
</dbReference>
<dbReference type="InterPro" id="IPR045196">
    <property type="entry name" value="IF2/IF5"/>
</dbReference>
<comment type="similarity">
    <text evidence="2 9">Belongs to the eIF-2-beta/eIF-5 family.</text>
</comment>
<dbReference type="InterPro" id="IPR002735">
    <property type="entry name" value="Transl_init_fac_IF2/IF5_dom"/>
</dbReference>
<dbReference type="Proteomes" id="UP000509448">
    <property type="component" value="Chromosome"/>
</dbReference>
<name>A0A4P2VDY7_9ARCH</name>
<dbReference type="Gene3D" id="3.30.30.170">
    <property type="match status" value="1"/>
</dbReference>
<dbReference type="PANTHER" id="PTHR23001">
    <property type="entry name" value="EUKARYOTIC TRANSLATION INITIATION FACTOR"/>
    <property type="match status" value="1"/>
</dbReference>
<dbReference type="SUPFAM" id="SSF75689">
    <property type="entry name" value="Zinc-binding domain of translation initiation factor 2 beta"/>
    <property type="match status" value="1"/>
</dbReference>
<gene>
    <name evidence="9" type="primary">eif2b</name>
    <name evidence="11" type="ORF">NAS2_0216</name>
</gene>
<evidence type="ECO:0000256" key="2">
    <source>
        <dbReference type="ARBA" id="ARBA00010397"/>
    </source>
</evidence>
<proteinExistence type="inferred from homology"/>
<evidence type="ECO:0000256" key="3">
    <source>
        <dbReference type="ARBA" id="ARBA00011243"/>
    </source>
</evidence>
<dbReference type="InterPro" id="IPR004458">
    <property type="entry name" value="TIF2_bsu_arc"/>
</dbReference>
<dbReference type="NCBIfam" id="NF003067">
    <property type="entry name" value="PRK03988.1"/>
    <property type="match status" value="1"/>
</dbReference>
<dbReference type="GO" id="GO:0003743">
    <property type="term" value="F:translation initiation factor activity"/>
    <property type="evidence" value="ECO:0007669"/>
    <property type="project" value="UniProtKB-UniRule"/>
</dbReference>
<evidence type="ECO:0000256" key="8">
    <source>
        <dbReference type="ARBA" id="ARBA00032408"/>
    </source>
</evidence>
<evidence type="ECO:0000313" key="12">
    <source>
        <dbReference type="Proteomes" id="UP000509448"/>
    </source>
</evidence>
<dbReference type="KEGG" id="ccai:NAS2_0216"/>
<evidence type="ECO:0000256" key="9">
    <source>
        <dbReference type="HAMAP-Rule" id="MF_00232"/>
    </source>
</evidence>
<dbReference type="InterPro" id="IPR016190">
    <property type="entry name" value="Transl_init_fac_IF2/IF5_Zn-bd"/>
</dbReference>
<dbReference type="EMBL" id="AP018732">
    <property type="protein sequence ID" value="BBE41613.1"/>
    <property type="molecule type" value="Genomic_DNA"/>
</dbReference>
<evidence type="ECO:0000256" key="6">
    <source>
        <dbReference type="ARBA" id="ARBA00022917"/>
    </source>
</evidence>
<dbReference type="GeneID" id="55584034"/>
<keyword evidence="12" id="KW-1185">Reference proteome</keyword>
<reference evidence="11 12" key="1">
    <citation type="journal article" date="2019" name="ISME J.">
        <title>Isolation and characterization of a thermophilic sulfur- and iron-reducing thaumarchaeote from a terrestrial acidic hot spring.</title>
        <authorList>
            <person name="Kato S."/>
            <person name="Itoh T."/>
            <person name="Yuki M."/>
            <person name="Nagamori M."/>
            <person name="Ohnishi M."/>
            <person name="Uematsu K."/>
            <person name="Suzuki K."/>
            <person name="Takashina T."/>
            <person name="Ohkuma M."/>
        </authorList>
    </citation>
    <scope>NUCLEOTIDE SEQUENCE [LARGE SCALE GENOMIC DNA]</scope>
    <source>
        <strain evidence="11 12">NAS-02</strain>
    </source>
</reference>
<evidence type="ECO:0000256" key="5">
    <source>
        <dbReference type="ARBA" id="ARBA00022540"/>
    </source>
</evidence>
<dbReference type="OrthoDB" id="38099at2157"/>
<evidence type="ECO:0000259" key="10">
    <source>
        <dbReference type="SMART" id="SM00653"/>
    </source>
</evidence>
<keyword evidence="5 9" id="KW-0396">Initiation factor</keyword>
<sequence>MVDDYISLLERIKDNLRSEGSGRVSRLEIPSPDIVWVGNRTIIRNFRQIADVIGRDPQRMAVFMGKELATSANLDQEFRLILLGRKDRESIERVIQRYFKEYVICPVCGSPDTKLVKERKVTFLVCEACGARSPVREVK</sequence>
<comment type="function">
    <text evidence="1 9">eIF-2 functions in the early steps of protein synthesis by forming a ternary complex with GTP and initiator tRNA.</text>
</comment>
<dbReference type="SMART" id="SM00653">
    <property type="entry name" value="eIF2B_5"/>
    <property type="match status" value="1"/>
</dbReference>
<dbReference type="Pfam" id="PF01873">
    <property type="entry name" value="eIF-5_eIF-2B"/>
    <property type="match status" value="1"/>
</dbReference>
<dbReference type="AlphaFoldDB" id="A0A4P2VDY7"/>
<protein>
    <recommendedName>
        <fullName evidence="4 9">Translation initiation factor 2 subunit beta</fullName>
    </recommendedName>
    <alternativeName>
        <fullName evidence="7 9">aIF2-beta</fullName>
    </alternativeName>
    <alternativeName>
        <fullName evidence="8 9">eIF-2-beta</fullName>
    </alternativeName>
</protein>
<feature type="domain" description="Translation initiation factor IF2/IF5" evidence="10">
    <location>
        <begin position="24"/>
        <end position="132"/>
    </location>
</feature>
<evidence type="ECO:0000313" key="11">
    <source>
        <dbReference type="EMBL" id="BBE41613.1"/>
    </source>
</evidence>
<evidence type="ECO:0000256" key="7">
    <source>
        <dbReference type="ARBA" id="ARBA00031466"/>
    </source>
</evidence>
<dbReference type="HAMAP" id="MF_00232">
    <property type="entry name" value="eIF_2_beta"/>
    <property type="match status" value="1"/>
</dbReference>
<dbReference type="FunFam" id="3.30.30.170:FF:000001">
    <property type="entry name" value="Eukaryotic translation initiation factor 2 subunit"/>
    <property type="match status" value="1"/>
</dbReference>
<accession>A0A4P2VDY7</accession>
<evidence type="ECO:0000256" key="4">
    <source>
        <dbReference type="ARBA" id="ARBA00022314"/>
    </source>
</evidence>
<comment type="subunit">
    <text evidence="3 9">Heterotrimer composed of an alpha, a beta and a gamma chain.</text>
</comment>